<organism evidence="1">
    <name type="scientific">Achromobacter sp. HNDS-1</name>
    <dbReference type="NCBI Taxonomy" id="3151598"/>
    <lineage>
        <taxon>Bacteria</taxon>
        <taxon>Pseudomonadati</taxon>
        <taxon>Pseudomonadota</taxon>
        <taxon>Betaproteobacteria</taxon>
        <taxon>Burkholderiales</taxon>
        <taxon>Alcaligenaceae</taxon>
        <taxon>Achromobacter</taxon>
    </lineage>
</organism>
<reference evidence="1" key="1">
    <citation type="submission" date="2024-05" db="EMBL/GenBank/DDBJ databases">
        <title>Transcriptome analysis of the degradation process of organic nitrogen by two heterotrophic nitrifying and aerobic denitrifying bacteria, Achromobacter sp. HNDS-1 and Enterobacter sp. HNDS-6.</title>
        <authorList>
            <person name="Huang Y."/>
        </authorList>
    </citation>
    <scope>NUCLEOTIDE SEQUENCE</scope>
    <source>
        <strain evidence="1">HNDS-1</strain>
    </source>
</reference>
<name>A0AAU7LF05_9BURK</name>
<protein>
    <submittedName>
        <fullName evidence="1">Uncharacterized protein</fullName>
    </submittedName>
</protein>
<dbReference type="RefSeq" id="WP_348995730.1">
    <property type="nucleotide sequence ID" value="NZ_CP157584.1"/>
</dbReference>
<dbReference type="AlphaFoldDB" id="A0AAU7LF05"/>
<dbReference type="KEGG" id="achh:ABFG95_08005"/>
<gene>
    <name evidence="1" type="ORF">ABFG95_08005</name>
</gene>
<evidence type="ECO:0000313" key="1">
    <source>
        <dbReference type="EMBL" id="XBP00405.1"/>
    </source>
</evidence>
<accession>A0AAU7LF05</accession>
<proteinExistence type="predicted"/>
<sequence>MDETRLQLWGIPFLQVQHVDARHKNLRTPIEATDESDLGTSYGNKLWFYESLKGLARLDAHLVNADRHMLGLKELGPEYADARTDQITLSGLWLMGSYEWLRTFKARLVEAKHPEKKQFIQLCDKFGSVRIPLAKFEPQGAHRNKKVGGYSIARPGVSRSGTGWVVDKGVFVSRLELSNQLITALTEFDPFPGVEPLIPMRASKPLDLPEFLCDEPWPHIA</sequence>
<dbReference type="EMBL" id="CP157584">
    <property type="protein sequence ID" value="XBP00405.1"/>
    <property type="molecule type" value="Genomic_DNA"/>
</dbReference>